<reference evidence="1" key="1">
    <citation type="submission" date="2012-11" db="EMBL/GenBank/DDBJ databases">
        <title>Dependencies among metagenomic species, viruses, plasmids and units of genetic variation.</title>
        <authorList>
            <person name="Nielsen H.B."/>
            <person name="Almeida M."/>
            <person name="Juncker A.S."/>
            <person name="Rasmussen S."/>
            <person name="Li J."/>
            <person name="Sunagawa S."/>
            <person name="Plichta D."/>
            <person name="Gautier L."/>
            <person name="Le Chatelier E."/>
            <person name="Peletier E."/>
            <person name="Bonde I."/>
            <person name="Nielsen T."/>
            <person name="Manichanh C."/>
            <person name="Arumugam M."/>
            <person name="Batto J."/>
            <person name="Santos M.B.Q.D."/>
            <person name="Blom N."/>
            <person name="Borruel N."/>
            <person name="Burgdorf K.S."/>
            <person name="Boumezbeur F."/>
            <person name="Casellas F."/>
            <person name="Dore J."/>
            <person name="Guarner F."/>
            <person name="Hansen T."/>
            <person name="Hildebrand F."/>
            <person name="Kaas R.S."/>
            <person name="Kennedy S."/>
            <person name="Kristiansen K."/>
            <person name="Kultima J.R."/>
            <person name="Leonard P."/>
            <person name="Levenez F."/>
            <person name="Lund O."/>
            <person name="Moumen B."/>
            <person name="Le Paslier D."/>
            <person name="Pons N."/>
            <person name="Pedersen O."/>
            <person name="Prifti E."/>
            <person name="Qin J."/>
            <person name="Raes J."/>
            <person name="Tap J."/>
            <person name="Tims S."/>
            <person name="Ussery D.W."/>
            <person name="Yamada T."/>
            <person name="MetaHit consortium"/>
            <person name="Renault P."/>
            <person name="Sicheritz-Ponten T."/>
            <person name="Bork P."/>
            <person name="Wang J."/>
            <person name="Brunak S."/>
            <person name="Ehrlich S.D."/>
        </authorList>
    </citation>
    <scope>NUCLEOTIDE SEQUENCE [LARGE SCALE GENOMIC DNA]</scope>
</reference>
<dbReference type="RefSeq" id="WP_022419974.1">
    <property type="nucleotide sequence ID" value="NZ_FR898537.1"/>
</dbReference>
<dbReference type="AlphaFoldDB" id="R7G8W4"/>
<sequence>MTLIKCHTMITMLTPKDIMYFNDLLDQTLVLNKRIANELEALSNKDVQICFEDVNQTLHDNYMTMCDILKKEAK</sequence>
<organism evidence="1 2">
    <name type="scientific">Amedibacillus dolichus CAG:375</name>
    <dbReference type="NCBI Taxonomy" id="1263076"/>
    <lineage>
        <taxon>Bacteria</taxon>
        <taxon>Bacillati</taxon>
        <taxon>Bacillota</taxon>
        <taxon>Erysipelotrichia</taxon>
        <taxon>Erysipelotrichales</taxon>
        <taxon>Erysipelotrichaceae</taxon>
        <taxon>Amedibacillus</taxon>
    </lineage>
</organism>
<accession>R7G8W4</accession>
<name>R7G8W4_9FIRM</name>
<gene>
    <name evidence="1" type="ORF">BN631_00449</name>
</gene>
<evidence type="ECO:0000313" key="1">
    <source>
        <dbReference type="EMBL" id="CDE23814.1"/>
    </source>
</evidence>
<dbReference type="Proteomes" id="UP000018093">
    <property type="component" value="Unassembled WGS sequence"/>
</dbReference>
<protein>
    <submittedName>
        <fullName evidence="1">Uncharacterized protein</fullName>
    </submittedName>
</protein>
<dbReference type="EMBL" id="CBIN010000300">
    <property type="protein sequence ID" value="CDE23814.1"/>
    <property type="molecule type" value="Genomic_DNA"/>
</dbReference>
<proteinExistence type="predicted"/>
<comment type="caution">
    <text evidence="1">The sequence shown here is derived from an EMBL/GenBank/DDBJ whole genome shotgun (WGS) entry which is preliminary data.</text>
</comment>
<evidence type="ECO:0000313" key="2">
    <source>
        <dbReference type="Proteomes" id="UP000018093"/>
    </source>
</evidence>